<organism evidence="9 10">
    <name type="scientific">Mucilaginibacter calamicampi</name>
    <dbReference type="NCBI Taxonomy" id="1302352"/>
    <lineage>
        <taxon>Bacteria</taxon>
        <taxon>Pseudomonadati</taxon>
        <taxon>Bacteroidota</taxon>
        <taxon>Sphingobacteriia</taxon>
        <taxon>Sphingobacteriales</taxon>
        <taxon>Sphingobacteriaceae</taxon>
        <taxon>Mucilaginibacter</taxon>
    </lineage>
</organism>
<evidence type="ECO:0000313" key="9">
    <source>
        <dbReference type="EMBL" id="MFD0752072.1"/>
    </source>
</evidence>
<evidence type="ECO:0000256" key="3">
    <source>
        <dbReference type="ARBA" id="ARBA00022452"/>
    </source>
</evidence>
<reference evidence="10" key="1">
    <citation type="journal article" date="2019" name="Int. J. Syst. Evol. Microbiol.">
        <title>The Global Catalogue of Microorganisms (GCM) 10K type strain sequencing project: providing services to taxonomists for standard genome sequencing and annotation.</title>
        <authorList>
            <consortium name="The Broad Institute Genomics Platform"/>
            <consortium name="The Broad Institute Genome Sequencing Center for Infectious Disease"/>
            <person name="Wu L."/>
            <person name="Ma J."/>
        </authorList>
    </citation>
    <scope>NUCLEOTIDE SEQUENCE [LARGE SCALE GENOMIC DNA]</scope>
    <source>
        <strain evidence="10">CCUG 63418</strain>
    </source>
</reference>
<dbReference type="PANTHER" id="PTHR30069:SF29">
    <property type="entry name" value="HEMOGLOBIN AND HEMOGLOBIN-HAPTOGLOBIN-BINDING PROTEIN 1-RELATED"/>
    <property type="match status" value="1"/>
</dbReference>
<comment type="subcellular location">
    <subcellularLocation>
        <location evidence="1">Cell outer membrane</location>
        <topology evidence="1">Multi-pass membrane protein</topology>
    </subcellularLocation>
</comment>
<dbReference type="Pfam" id="PF07715">
    <property type="entry name" value="Plug"/>
    <property type="match status" value="1"/>
</dbReference>
<dbReference type="InterPro" id="IPR008969">
    <property type="entry name" value="CarboxyPept-like_regulatory"/>
</dbReference>
<sequence>MGQLNHDPPLMYKFPVFYLLLSLLFCFCCTDVYAQKNYAVSGKVKDATTGETLIGATVRLLEIKQSAAATNAYGFYSLSAAQGNYTLVVSFVGYTTFTQTLALTANTQVNITLTANNTLTEVSVNANSGHEADNIESAQMGMMRLDVKQLDNIPVIFGEKDVLKTIQLLPGIKTTGDGNTGFYVRGGGSDQNLILLDEAVVYNASHLFGFFSTFNTDAIKDVSMYKGGMPAQYGGRMSSVLDIKMLDGNDKNFTVQGGIGLIASRIKVEGPIVKNKGSFMVSARRTYADMFLKLSPDSTTRNASLYFYDINAKANYHLNDKNTIFISGYFGKDVLGLKNNFETNWGNQTGTLRFNHVFNSKLFLNTSLIYSNYSYIIESYNANRDFRVTSRIRDLNLKEDLQYYLSDKHTLFFGVNAVRHNIAPGEISSSRSSSINPREIQSRYGFETSAYVSDEWRPSDKFDIIFGTRLSWFSLIGPGKINTYDAGGAITATNTYSSGQAIKSYFNPEPRVSINYKLTELSSVKASYNRNTQNIHLLANSTASTPTDLYVMSSNNIKPGISDQYAVGYFRNQANNTYEFSAEAYYKNMSNLIDYRDGSQLIGNDDVESQLVYGQGRAYGLELFVKKKVGKLTGWIGYTLSKTERRFDAINSGKYFPATYDRTHDISVVGIYKTGKRVTLSATFVYGTGNAVTYPQGKYRIGGITTFYYPLRNVDRMPAYHRLDLGITLDGREHKKFHSSWTFGLYNAYNRKNPYTITFRDNAADPSRTEAVKTSLFGIVPSVTYNFKF</sequence>
<comment type="caution">
    <text evidence="9">The sequence shown here is derived from an EMBL/GenBank/DDBJ whole genome shotgun (WGS) entry which is preliminary data.</text>
</comment>
<evidence type="ECO:0000256" key="2">
    <source>
        <dbReference type="ARBA" id="ARBA00022448"/>
    </source>
</evidence>
<dbReference type="Proteomes" id="UP001596958">
    <property type="component" value="Unassembled WGS sequence"/>
</dbReference>
<evidence type="ECO:0000256" key="6">
    <source>
        <dbReference type="ARBA" id="ARBA00023136"/>
    </source>
</evidence>
<feature type="domain" description="TonB-dependent receptor plug" evidence="8">
    <location>
        <begin position="160"/>
        <end position="236"/>
    </location>
</feature>
<evidence type="ECO:0000256" key="1">
    <source>
        <dbReference type="ARBA" id="ARBA00004571"/>
    </source>
</evidence>
<dbReference type="Pfam" id="PF13715">
    <property type="entry name" value="CarbopepD_reg_2"/>
    <property type="match status" value="1"/>
</dbReference>
<keyword evidence="4" id="KW-0812">Transmembrane</keyword>
<evidence type="ECO:0000256" key="4">
    <source>
        <dbReference type="ARBA" id="ARBA00022692"/>
    </source>
</evidence>
<dbReference type="EMBL" id="JBHTHU010000022">
    <property type="protein sequence ID" value="MFD0752072.1"/>
    <property type="molecule type" value="Genomic_DNA"/>
</dbReference>
<evidence type="ECO:0000259" key="8">
    <source>
        <dbReference type="Pfam" id="PF07715"/>
    </source>
</evidence>
<keyword evidence="6" id="KW-0472">Membrane</keyword>
<dbReference type="InterPro" id="IPR039426">
    <property type="entry name" value="TonB-dep_rcpt-like"/>
</dbReference>
<dbReference type="InterPro" id="IPR037066">
    <property type="entry name" value="Plug_dom_sf"/>
</dbReference>
<keyword evidence="10" id="KW-1185">Reference proteome</keyword>
<keyword evidence="5" id="KW-0732">Signal</keyword>
<dbReference type="InterPro" id="IPR036942">
    <property type="entry name" value="Beta-barrel_TonB_sf"/>
</dbReference>
<protein>
    <submittedName>
        <fullName evidence="9">Carboxypeptidase-like regulatory domain-containing protein</fullName>
    </submittedName>
</protein>
<evidence type="ECO:0000313" key="10">
    <source>
        <dbReference type="Proteomes" id="UP001596958"/>
    </source>
</evidence>
<keyword evidence="7" id="KW-0998">Cell outer membrane</keyword>
<dbReference type="SUPFAM" id="SSF49464">
    <property type="entry name" value="Carboxypeptidase regulatory domain-like"/>
    <property type="match status" value="1"/>
</dbReference>
<dbReference type="SUPFAM" id="SSF56935">
    <property type="entry name" value="Porins"/>
    <property type="match status" value="1"/>
</dbReference>
<dbReference type="Gene3D" id="2.60.40.1120">
    <property type="entry name" value="Carboxypeptidase-like, regulatory domain"/>
    <property type="match status" value="1"/>
</dbReference>
<keyword evidence="2" id="KW-0813">Transport</keyword>
<proteinExistence type="predicted"/>
<evidence type="ECO:0000256" key="7">
    <source>
        <dbReference type="ARBA" id="ARBA00023237"/>
    </source>
</evidence>
<gene>
    <name evidence="9" type="ORF">ACFQZS_18095</name>
</gene>
<accession>A0ABW2Z0A8</accession>
<dbReference type="PANTHER" id="PTHR30069">
    <property type="entry name" value="TONB-DEPENDENT OUTER MEMBRANE RECEPTOR"/>
    <property type="match status" value="1"/>
</dbReference>
<keyword evidence="3" id="KW-1134">Transmembrane beta strand</keyword>
<dbReference type="Gene3D" id="2.170.130.10">
    <property type="entry name" value="TonB-dependent receptor, plug domain"/>
    <property type="match status" value="1"/>
</dbReference>
<evidence type="ECO:0000256" key="5">
    <source>
        <dbReference type="ARBA" id="ARBA00022729"/>
    </source>
</evidence>
<dbReference type="InterPro" id="IPR012910">
    <property type="entry name" value="Plug_dom"/>
</dbReference>
<dbReference type="Gene3D" id="2.40.170.20">
    <property type="entry name" value="TonB-dependent receptor, beta-barrel domain"/>
    <property type="match status" value="1"/>
</dbReference>
<name>A0ABW2Z0A8_9SPHI</name>